<dbReference type="AlphaFoldDB" id="A0A1R3GYD1"/>
<evidence type="ECO:0000313" key="2">
    <source>
        <dbReference type="EMBL" id="OMO63010.1"/>
    </source>
</evidence>
<name>A0A1R3GYD1_COCAP</name>
<protein>
    <submittedName>
        <fullName evidence="2">Uncharacterized protein</fullName>
    </submittedName>
</protein>
<feature type="non-terminal residue" evidence="2">
    <location>
        <position position="48"/>
    </location>
</feature>
<feature type="compositionally biased region" description="Basic residues" evidence="1">
    <location>
        <begin position="8"/>
        <end position="26"/>
    </location>
</feature>
<dbReference type="EMBL" id="AWWV01013061">
    <property type="protein sequence ID" value="OMO63010.1"/>
    <property type="molecule type" value="Genomic_DNA"/>
</dbReference>
<sequence>MTQFRKIWPLKRKRRGSARQNLRNKRRVRTMPPRGKAVETVVTWQKAA</sequence>
<organism evidence="2 3">
    <name type="scientific">Corchorus capsularis</name>
    <name type="common">Jute</name>
    <dbReference type="NCBI Taxonomy" id="210143"/>
    <lineage>
        <taxon>Eukaryota</taxon>
        <taxon>Viridiplantae</taxon>
        <taxon>Streptophyta</taxon>
        <taxon>Embryophyta</taxon>
        <taxon>Tracheophyta</taxon>
        <taxon>Spermatophyta</taxon>
        <taxon>Magnoliopsida</taxon>
        <taxon>eudicotyledons</taxon>
        <taxon>Gunneridae</taxon>
        <taxon>Pentapetalae</taxon>
        <taxon>rosids</taxon>
        <taxon>malvids</taxon>
        <taxon>Malvales</taxon>
        <taxon>Malvaceae</taxon>
        <taxon>Grewioideae</taxon>
        <taxon>Apeibeae</taxon>
        <taxon>Corchorus</taxon>
    </lineage>
</organism>
<gene>
    <name evidence="2" type="ORF">CCACVL1_22522</name>
</gene>
<comment type="caution">
    <text evidence="2">The sequence shown here is derived from an EMBL/GenBank/DDBJ whole genome shotgun (WGS) entry which is preliminary data.</text>
</comment>
<keyword evidence="3" id="KW-1185">Reference proteome</keyword>
<feature type="region of interest" description="Disordered" evidence="1">
    <location>
        <begin position="1"/>
        <end position="26"/>
    </location>
</feature>
<evidence type="ECO:0000313" key="3">
    <source>
        <dbReference type="Proteomes" id="UP000188268"/>
    </source>
</evidence>
<dbReference type="Gramene" id="OMO63010">
    <property type="protein sequence ID" value="OMO63010"/>
    <property type="gene ID" value="CCACVL1_22522"/>
</dbReference>
<reference evidence="2 3" key="1">
    <citation type="submission" date="2013-09" db="EMBL/GenBank/DDBJ databases">
        <title>Corchorus capsularis genome sequencing.</title>
        <authorList>
            <person name="Alam M."/>
            <person name="Haque M.S."/>
            <person name="Islam M.S."/>
            <person name="Emdad E.M."/>
            <person name="Islam M.M."/>
            <person name="Ahmed B."/>
            <person name="Halim A."/>
            <person name="Hossen Q.M.M."/>
            <person name="Hossain M.Z."/>
            <person name="Ahmed R."/>
            <person name="Khan M.M."/>
            <person name="Islam R."/>
            <person name="Rashid M.M."/>
            <person name="Khan S.A."/>
            <person name="Rahman M.S."/>
            <person name="Alam M."/>
        </authorList>
    </citation>
    <scope>NUCLEOTIDE SEQUENCE [LARGE SCALE GENOMIC DNA]</scope>
    <source>
        <strain evidence="3">cv. CVL-1</strain>
        <tissue evidence="2">Whole seedling</tissue>
    </source>
</reference>
<dbReference type="Proteomes" id="UP000188268">
    <property type="component" value="Unassembled WGS sequence"/>
</dbReference>
<evidence type="ECO:0000256" key="1">
    <source>
        <dbReference type="SAM" id="MobiDB-lite"/>
    </source>
</evidence>
<accession>A0A1R3GYD1</accession>
<proteinExistence type="predicted"/>